<keyword evidence="4" id="KW-1185">Reference proteome</keyword>
<dbReference type="EMBL" id="DF933813">
    <property type="protein sequence ID" value="GAM35852.1"/>
    <property type="molecule type" value="Genomic_DNA"/>
</dbReference>
<protein>
    <submittedName>
        <fullName evidence="3">Epoxide hydrolase</fullName>
    </submittedName>
</protein>
<dbReference type="SUPFAM" id="SSF53474">
    <property type="entry name" value="alpha/beta-Hydrolases"/>
    <property type="match status" value="1"/>
</dbReference>
<dbReference type="InterPro" id="IPR036259">
    <property type="entry name" value="MFS_trans_sf"/>
</dbReference>
<dbReference type="GO" id="GO:0016020">
    <property type="term" value="C:membrane"/>
    <property type="evidence" value="ECO:0007669"/>
    <property type="project" value="TreeGrafter"/>
</dbReference>
<dbReference type="SUPFAM" id="SSF103473">
    <property type="entry name" value="MFS general substrate transporter"/>
    <property type="match status" value="1"/>
</dbReference>
<accession>A0A6V8H5V3</accession>
<dbReference type="GO" id="GO:0046464">
    <property type="term" value="P:acylglycerol catabolic process"/>
    <property type="evidence" value="ECO:0007669"/>
    <property type="project" value="TreeGrafter"/>
</dbReference>
<name>A0A6V8H5V3_TALPI</name>
<evidence type="ECO:0000313" key="4">
    <source>
        <dbReference type="Proteomes" id="UP000053095"/>
    </source>
</evidence>
<dbReference type="PANTHER" id="PTHR43798">
    <property type="entry name" value="MONOACYLGLYCEROL LIPASE"/>
    <property type="match status" value="1"/>
</dbReference>
<keyword evidence="1" id="KW-0472">Membrane</keyword>
<gene>
    <name evidence="3" type="ORF">TCE0_017r04500</name>
</gene>
<dbReference type="InterPro" id="IPR000639">
    <property type="entry name" value="Epox_hydrolase-like"/>
</dbReference>
<evidence type="ECO:0000259" key="2">
    <source>
        <dbReference type="Pfam" id="PF00561"/>
    </source>
</evidence>
<comment type="caution">
    <text evidence="3">The sequence shown here is derived from an EMBL/GenBank/DDBJ whole genome shotgun (WGS) entry which is preliminary data.</text>
</comment>
<dbReference type="AlphaFoldDB" id="A0A6V8H5V3"/>
<dbReference type="Gene3D" id="3.40.50.1820">
    <property type="entry name" value="alpha/beta hydrolase"/>
    <property type="match status" value="1"/>
</dbReference>
<dbReference type="Pfam" id="PF00561">
    <property type="entry name" value="Abhydrolase_1"/>
    <property type="match status" value="1"/>
</dbReference>
<dbReference type="PANTHER" id="PTHR43798:SF33">
    <property type="entry name" value="HYDROLASE, PUTATIVE (AFU_ORTHOLOGUE AFUA_2G14860)-RELATED"/>
    <property type="match status" value="1"/>
</dbReference>
<dbReference type="Gene3D" id="1.20.1250.20">
    <property type="entry name" value="MFS general substrate transporter like domains"/>
    <property type="match status" value="1"/>
</dbReference>
<organism evidence="3 4">
    <name type="scientific">Talaromyces pinophilus</name>
    <name type="common">Penicillium pinophilum</name>
    <dbReference type="NCBI Taxonomy" id="128442"/>
    <lineage>
        <taxon>Eukaryota</taxon>
        <taxon>Fungi</taxon>
        <taxon>Dikarya</taxon>
        <taxon>Ascomycota</taxon>
        <taxon>Pezizomycotina</taxon>
        <taxon>Eurotiomycetes</taxon>
        <taxon>Eurotiomycetidae</taxon>
        <taxon>Eurotiales</taxon>
        <taxon>Trichocomaceae</taxon>
        <taxon>Talaromyces</taxon>
        <taxon>Talaromyces sect. Talaromyces</taxon>
    </lineage>
</organism>
<feature type="transmembrane region" description="Helical" evidence="1">
    <location>
        <begin position="20"/>
        <end position="37"/>
    </location>
</feature>
<keyword evidence="3" id="KW-0378">Hydrolase</keyword>
<proteinExistence type="predicted"/>
<feature type="domain" description="AB hydrolase-1" evidence="2">
    <location>
        <begin position="165"/>
        <end position="230"/>
    </location>
</feature>
<reference evidence="4" key="1">
    <citation type="journal article" date="2015" name="Genome Announc.">
        <title>Draft genome sequence of Talaromyces cellulolyticus strain Y-94, a source of lignocellulosic biomass-degrading enzymes.</title>
        <authorList>
            <person name="Fujii T."/>
            <person name="Koike H."/>
            <person name="Sawayama S."/>
            <person name="Yano S."/>
            <person name="Inoue H."/>
        </authorList>
    </citation>
    <scope>NUCLEOTIDE SEQUENCE [LARGE SCALE GENOMIC DNA]</scope>
    <source>
        <strain evidence="4">Y-94</strain>
    </source>
</reference>
<keyword evidence="1" id="KW-1133">Transmembrane helix</keyword>
<sequence length="362" mass="39718">MISNIGMGLLVDKLNVMTCIYISAVGTTASVLLVWGLSKSISVLYVFCVLYGIFAGCWTSTWPGIMREISQKSEDAGFGYIDPMMVYGHLCIGRGIGNIISGPLSDALIRNLPWQEQTIGGYGSGYVNSNKLALQLHPDVSKTTTTSDGTTYAYIRIPAAAPTNPTFLLLHGFPSSSFEWRHMVPRLKGKGYGIVAPDLLGYGDTDKPVEVEAYSHKRMADQIIEILEVEGGSVLLSMTALAHPTYFSAIAFLAPGYAPPGPFQIDVINSLSEQYFGHQCYGYMKFFNEDDAAAIVDANGPSLTSLLYSTTPEDWRIHMGPAGAYELKAYRCAYIPMDMYARTADPRYDRISTLILLEEVDR</sequence>
<dbReference type="GO" id="GO:0047372">
    <property type="term" value="F:monoacylglycerol lipase activity"/>
    <property type="evidence" value="ECO:0007669"/>
    <property type="project" value="TreeGrafter"/>
</dbReference>
<dbReference type="InterPro" id="IPR000073">
    <property type="entry name" value="AB_hydrolase_1"/>
</dbReference>
<keyword evidence="1" id="KW-0812">Transmembrane</keyword>
<evidence type="ECO:0000313" key="3">
    <source>
        <dbReference type="EMBL" id="GAM35852.1"/>
    </source>
</evidence>
<dbReference type="PRINTS" id="PR00412">
    <property type="entry name" value="EPOXHYDRLASE"/>
</dbReference>
<dbReference type="InterPro" id="IPR029058">
    <property type="entry name" value="AB_hydrolase_fold"/>
</dbReference>
<feature type="transmembrane region" description="Helical" evidence="1">
    <location>
        <begin position="44"/>
        <end position="65"/>
    </location>
</feature>
<dbReference type="InterPro" id="IPR050266">
    <property type="entry name" value="AB_hydrolase_sf"/>
</dbReference>
<dbReference type="Proteomes" id="UP000053095">
    <property type="component" value="Unassembled WGS sequence"/>
</dbReference>
<evidence type="ECO:0000256" key="1">
    <source>
        <dbReference type="SAM" id="Phobius"/>
    </source>
</evidence>